<name>A0A7J5A654_9FLAO</name>
<dbReference type="Proteomes" id="UP000490922">
    <property type="component" value="Unassembled WGS sequence"/>
</dbReference>
<accession>A0A7J5A654</accession>
<dbReference type="AlphaFoldDB" id="A0A7J5A654"/>
<evidence type="ECO:0008006" key="3">
    <source>
        <dbReference type="Google" id="ProtNLM"/>
    </source>
</evidence>
<feature type="non-terminal residue" evidence="1">
    <location>
        <position position="1"/>
    </location>
</feature>
<dbReference type="EMBL" id="WAEM01000036">
    <property type="protein sequence ID" value="KAB1152998.1"/>
    <property type="molecule type" value="Genomic_DNA"/>
</dbReference>
<evidence type="ECO:0000313" key="2">
    <source>
        <dbReference type="Proteomes" id="UP000490922"/>
    </source>
</evidence>
<reference evidence="1 2" key="1">
    <citation type="submission" date="2019-09" db="EMBL/GenBank/DDBJ databases">
        <title>Flavobacterium sp. nov., isolated from glacier ice.</title>
        <authorList>
            <person name="Liu Q."/>
        </authorList>
    </citation>
    <scope>NUCLEOTIDE SEQUENCE [LARGE SCALE GENOMIC DNA]</scope>
    <source>
        <strain evidence="1 2">NBRC 112527</strain>
    </source>
</reference>
<protein>
    <recommendedName>
        <fullName evidence="3">FAD-dependent oxidoreductase</fullName>
    </recommendedName>
</protein>
<dbReference type="InterPro" id="IPR036188">
    <property type="entry name" value="FAD/NAD-bd_sf"/>
</dbReference>
<dbReference type="PANTHER" id="PTHR21197:SF0">
    <property type="entry name" value="UDP-GALACTOPYRANOSE MUTASE"/>
    <property type="match status" value="1"/>
</dbReference>
<gene>
    <name evidence="1" type="ORF">F6464_14395</name>
</gene>
<dbReference type="GO" id="GO:0050660">
    <property type="term" value="F:flavin adenine dinucleotide binding"/>
    <property type="evidence" value="ECO:0007669"/>
    <property type="project" value="TreeGrafter"/>
</dbReference>
<comment type="caution">
    <text evidence="1">The sequence shown here is derived from an EMBL/GenBank/DDBJ whole genome shotgun (WGS) entry which is preliminary data.</text>
</comment>
<evidence type="ECO:0000313" key="1">
    <source>
        <dbReference type="EMBL" id="KAB1152998.1"/>
    </source>
</evidence>
<dbReference type="PANTHER" id="PTHR21197">
    <property type="entry name" value="UDP-GALACTOPYRANOSE MUTASE"/>
    <property type="match status" value="1"/>
</dbReference>
<organism evidence="1 2">
    <name type="scientific">Flavobacterium luteum</name>
    <dbReference type="NCBI Taxonomy" id="2026654"/>
    <lineage>
        <taxon>Bacteria</taxon>
        <taxon>Pseudomonadati</taxon>
        <taxon>Bacteroidota</taxon>
        <taxon>Flavobacteriia</taxon>
        <taxon>Flavobacteriales</taxon>
        <taxon>Flavobacteriaceae</taxon>
        <taxon>Flavobacterium</taxon>
    </lineage>
</organism>
<proteinExistence type="predicted"/>
<dbReference type="GO" id="GO:0005829">
    <property type="term" value="C:cytosol"/>
    <property type="evidence" value="ECO:0007669"/>
    <property type="project" value="TreeGrafter"/>
</dbReference>
<keyword evidence="2" id="KW-1185">Reference proteome</keyword>
<sequence>TVWIGLEYFCDEGDSCWNMSDEEAKKFAIQELTRMQIINGPQDVIDSHRERVKKAYPAYFDTYDRMPELVEYLDSFGNLYCVGRNGQHRYNNMDHSMATAIEAVGNIKNGKTSKKNVWSVNTDKSYHEEK</sequence>
<dbReference type="Gene3D" id="3.50.50.60">
    <property type="entry name" value="FAD/NAD(P)-binding domain"/>
    <property type="match status" value="1"/>
</dbReference>
<dbReference type="GO" id="GO:0008767">
    <property type="term" value="F:UDP-galactopyranose mutase activity"/>
    <property type="evidence" value="ECO:0007669"/>
    <property type="project" value="TreeGrafter"/>
</dbReference>